<reference evidence="1" key="1">
    <citation type="journal article" date="2014" name="Front. Microbiol.">
        <title>High frequency of phylogenetically diverse reductive dehalogenase-homologous genes in deep subseafloor sedimentary metagenomes.</title>
        <authorList>
            <person name="Kawai M."/>
            <person name="Futagami T."/>
            <person name="Toyoda A."/>
            <person name="Takaki Y."/>
            <person name="Nishi S."/>
            <person name="Hori S."/>
            <person name="Arai W."/>
            <person name="Tsubouchi T."/>
            <person name="Morono Y."/>
            <person name="Uchiyama I."/>
            <person name="Ito T."/>
            <person name="Fujiyama A."/>
            <person name="Inagaki F."/>
            <person name="Takami H."/>
        </authorList>
    </citation>
    <scope>NUCLEOTIDE SEQUENCE</scope>
    <source>
        <strain evidence="1">Expedition CK06-06</strain>
    </source>
</reference>
<dbReference type="AlphaFoldDB" id="X0VCV5"/>
<dbReference type="EMBL" id="BARS01024647">
    <property type="protein sequence ID" value="GAG10328.1"/>
    <property type="molecule type" value="Genomic_DNA"/>
</dbReference>
<evidence type="ECO:0000313" key="1">
    <source>
        <dbReference type="EMBL" id="GAG10328.1"/>
    </source>
</evidence>
<name>X0VCV5_9ZZZZ</name>
<gene>
    <name evidence="1" type="ORF">S01H1_39099</name>
</gene>
<sequence length="267" mass="28249">MDVGRRIGETNRGAAEFAADLSRLPLTYAQRARNATKGRQEGEGFWESTKGLLGGYFGETEYDKWANEGLFASESQPDLYKEEIGEGEGDPWLDPLKKAAEIGTNLVTGAWMGGAKAAPAVVKSIPTSIALGTAGEVVGEEIAGEGGALAGEMAGIITGALTGGPKETARLISKLFNPMAYKRGVGNVLSKTLGGAADLADASPRQINKALDAYVKQAYPGLPTEEIDDYIRQLTPKVQAALRQNKKGTIGQLTDDPGLLNFEKEMT</sequence>
<organism evidence="1">
    <name type="scientific">marine sediment metagenome</name>
    <dbReference type="NCBI Taxonomy" id="412755"/>
    <lineage>
        <taxon>unclassified sequences</taxon>
        <taxon>metagenomes</taxon>
        <taxon>ecological metagenomes</taxon>
    </lineage>
</organism>
<protein>
    <submittedName>
        <fullName evidence="1">Uncharacterized protein</fullName>
    </submittedName>
</protein>
<proteinExistence type="predicted"/>
<accession>X0VCV5</accession>
<comment type="caution">
    <text evidence="1">The sequence shown here is derived from an EMBL/GenBank/DDBJ whole genome shotgun (WGS) entry which is preliminary data.</text>
</comment>
<feature type="non-terminal residue" evidence="1">
    <location>
        <position position="267"/>
    </location>
</feature>